<keyword evidence="2" id="KW-1185">Reference proteome</keyword>
<comment type="caution">
    <text evidence="1">The sequence shown here is derived from an EMBL/GenBank/DDBJ whole genome shotgun (WGS) entry which is preliminary data.</text>
</comment>
<dbReference type="Proteomes" id="UP000247973">
    <property type="component" value="Unassembled WGS sequence"/>
</dbReference>
<reference evidence="1 2" key="1">
    <citation type="submission" date="2018-03" db="EMBL/GenBank/DDBJ databases">
        <title>Genomic Encyclopedia of Archaeal and Bacterial Type Strains, Phase II (KMG-II): from individual species to whole genera.</title>
        <authorList>
            <person name="Goeker M."/>
        </authorList>
    </citation>
    <scope>NUCLEOTIDE SEQUENCE [LARGE SCALE GENOMIC DNA]</scope>
    <source>
        <strain evidence="1 2">DSM 100214</strain>
    </source>
</reference>
<organism evidence="1 2">
    <name type="scientific">Dysgonomonas alginatilytica</name>
    <dbReference type="NCBI Taxonomy" id="1605892"/>
    <lineage>
        <taxon>Bacteria</taxon>
        <taxon>Pseudomonadati</taxon>
        <taxon>Bacteroidota</taxon>
        <taxon>Bacteroidia</taxon>
        <taxon>Bacteroidales</taxon>
        <taxon>Dysgonomonadaceae</taxon>
        <taxon>Dysgonomonas</taxon>
    </lineage>
</organism>
<protein>
    <submittedName>
        <fullName evidence="1">Uncharacterized protein</fullName>
    </submittedName>
</protein>
<proteinExistence type="predicted"/>
<dbReference type="OrthoDB" id="1027585at2"/>
<evidence type="ECO:0000313" key="2">
    <source>
        <dbReference type="Proteomes" id="UP000247973"/>
    </source>
</evidence>
<sequence>MKLTTLLKVSTGLSLIALSFVQCTSGSDKIHEQLKTEVDALNKQFPQMVNTTIRIDSTVLLKNNDLQHYYTYTDTAAFDTLQFEDEIVASVKEMTKNDPGMEDIRGYGITTEYIYRGLDGNTIYRFKITPEDYK</sequence>
<dbReference type="EMBL" id="QICL01000001">
    <property type="protein sequence ID" value="PXV68791.1"/>
    <property type="molecule type" value="Genomic_DNA"/>
</dbReference>
<evidence type="ECO:0000313" key="1">
    <source>
        <dbReference type="EMBL" id="PXV68791.1"/>
    </source>
</evidence>
<dbReference type="RefSeq" id="WP_110308781.1">
    <property type="nucleotide sequence ID" value="NZ_QICL01000001.1"/>
</dbReference>
<name>A0A2V3PVE2_9BACT</name>
<gene>
    <name evidence="1" type="ORF">CLV62_10155</name>
</gene>
<dbReference type="AlphaFoldDB" id="A0A2V3PVE2"/>
<accession>A0A2V3PVE2</accession>